<evidence type="ECO:0000313" key="3">
    <source>
        <dbReference type="Proteomes" id="UP000017836"/>
    </source>
</evidence>
<evidence type="ECO:0000256" key="1">
    <source>
        <dbReference type="SAM" id="MobiDB-lite"/>
    </source>
</evidence>
<feature type="compositionally biased region" description="Low complexity" evidence="1">
    <location>
        <begin position="1"/>
        <end position="10"/>
    </location>
</feature>
<reference evidence="3" key="1">
    <citation type="journal article" date="2013" name="Science">
        <title>The Amborella genome and the evolution of flowering plants.</title>
        <authorList>
            <consortium name="Amborella Genome Project"/>
        </authorList>
    </citation>
    <scope>NUCLEOTIDE SEQUENCE [LARGE SCALE GENOMIC DNA]</scope>
</reference>
<feature type="compositionally biased region" description="Low complexity" evidence="1">
    <location>
        <begin position="65"/>
        <end position="74"/>
    </location>
</feature>
<feature type="region of interest" description="Disordered" evidence="1">
    <location>
        <begin position="1"/>
        <end position="30"/>
    </location>
</feature>
<dbReference type="Gramene" id="ERN10477">
    <property type="protein sequence ID" value="ERN10477"/>
    <property type="gene ID" value="AMTR_s00161p00036410"/>
</dbReference>
<dbReference type="AlphaFoldDB" id="W1PKE7"/>
<protein>
    <submittedName>
        <fullName evidence="2">Uncharacterized protein</fullName>
    </submittedName>
</protein>
<evidence type="ECO:0000313" key="2">
    <source>
        <dbReference type="EMBL" id="ERN10477.1"/>
    </source>
</evidence>
<name>W1PKE7_AMBTC</name>
<dbReference type="EMBL" id="KI392832">
    <property type="protein sequence ID" value="ERN10477.1"/>
    <property type="molecule type" value="Genomic_DNA"/>
</dbReference>
<accession>W1PKE7</accession>
<dbReference type="Proteomes" id="UP000017836">
    <property type="component" value="Unassembled WGS sequence"/>
</dbReference>
<sequence>MVSGGSSSSSRDPSTCDRVESGSLPVATGKGVRGYGTMLDVLAKSLHRRDRGGSAMFKGKGFTYSSSTTGPPSGEHCANMVGDDGTGGPLKEGEVRKDIDARRNSGSLPDGTGRQFMESVCSSLEDEASMPIWKASFPSSHISISSKSSTFHL</sequence>
<keyword evidence="3" id="KW-1185">Reference proteome</keyword>
<feature type="region of interest" description="Disordered" evidence="1">
    <location>
        <begin position="57"/>
        <end position="115"/>
    </location>
</feature>
<organism evidence="2 3">
    <name type="scientific">Amborella trichopoda</name>
    <dbReference type="NCBI Taxonomy" id="13333"/>
    <lineage>
        <taxon>Eukaryota</taxon>
        <taxon>Viridiplantae</taxon>
        <taxon>Streptophyta</taxon>
        <taxon>Embryophyta</taxon>
        <taxon>Tracheophyta</taxon>
        <taxon>Spermatophyta</taxon>
        <taxon>Magnoliopsida</taxon>
        <taxon>Amborellales</taxon>
        <taxon>Amborellaceae</taxon>
        <taxon>Amborella</taxon>
    </lineage>
</organism>
<dbReference type="HOGENOM" id="CLU_1715709_0_0_1"/>
<feature type="compositionally biased region" description="Basic and acidic residues" evidence="1">
    <location>
        <begin position="91"/>
        <end position="103"/>
    </location>
</feature>
<proteinExistence type="predicted"/>
<gene>
    <name evidence="2" type="ORF">AMTR_s00161p00036410</name>
</gene>